<feature type="transmembrane region" description="Helical" evidence="6">
    <location>
        <begin position="197"/>
        <end position="217"/>
    </location>
</feature>
<keyword evidence="3 6" id="KW-1133">Transmembrane helix</keyword>
<name>A0AAQ4D3U7_AMBAM</name>
<keyword evidence="2 6" id="KW-0812">Transmembrane</keyword>
<keyword evidence="4 6" id="KW-0472">Membrane</keyword>
<feature type="transmembrane region" description="Helical" evidence="6">
    <location>
        <begin position="428"/>
        <end position="452"/>
    </location>
</feature>
<feature type="transmembrane region" description="Helical" evidence="6">
    <location>
        <begin position="250"/>
        <end position="273"/>
    </location>
</feature>
<gene>
    <name evidence="7" type="ORF">V5799_000158</name>
</gene>
<accession>A0AAQ4D3U7</accession>
<dbReference type="InterPro" id="IPR036259">
    <property type="entry name" value="MFS_trans_sf"/>
</dbReference>
<organism evidence="7 8">
    <name type="scientific">Amblyomma americanum</name>
    <name type="common">Lone star tick</name>
    <dbReference type="NCBI Taxonomy" id="6943"/>
    <lineage>
        <taxon>Eukaryota</taxon>
        <taxon>Metazoa</taxon>
        <taxon>Ecdysozoa</taxon>
        <taxon>Arthropoda</taxon>
        <taxon>Chelicerata</taxon>
        <taxon>Arachnida</taxon>
        <taxon>Acari</taxon>
        <taxon>Parasitiformes</taxon>
        <taxon>Ixodida</taxon>
        <taxon>Ixodoidea</taxon>
        <taxon>Ixodidae</taxon>
        <taxon>Amblyomminae</taxon>
        <taxon>Amblyomma</taxon>
    </lineage>
</organism>
<dbReference type="PANTHER" id="PTHR24064">
    <property type="entry name" value="SOLUTE CARRIER FAMILY 22 MEMBER"/>
    <property type="match status" value="1"/>
</dbReference>
<dbReference type="SUPFAM" id="SSF103473">
    <property type="entry name" value="MFS general substrate transporter"/>
    <property type="match status" value="1"/>
</dbReference>
<dbReference type="Gene3D" id="1.20.1250.20">
    <property type="entry name" value="MFS general substrate transporter like domains"/>
    <property type="match status" value="1"/>
</dbReference>
<dbReference type="EMBL" id="JARKHS020035539">
    <property type="protein sequence ID" value="KAK8757137.1"/>
    <property type="molecule type" value="Genomic_DNA"/>
</dbReference>
<evidence type="ECO:0000313" key="7">
    <source>
        <dbReference type="EMBL" id="KAK8757137.1"/>
    </source>
</evidence>
<dbReference type="AlphaFoldDB" id="A0AAQ4D3U7"/>
<dbReference type="InterPro" id="IPR005829">
    <property type="entry name" value="Sugar_transporter_CS"/>
</dbReference>
<feature type="transmembrane region" description="Helical" evidence="6">
    <location>
        <begin position="399"/>
        <end position="422"/>
    </location>
</feature>
<comment type="subcellular location">
    <subcellularLocation>
        <location evidence="1">Membrane</location>
        <topology evidence="1">Multi-pass membrane protein</topology>
    </subcellularLocation>
</comment>
<feature type="transmembrane region" description="Helical" evidence="6">
    <location>
        <begin position="492"/>
        <end position="508"/>
    </location>
</feature>
<evidence type="ECO:0000256" key="1">
    <source>
        <dbReference type="ARBA" id="ARBA00004141"/>
    </source>
</evidence>
<dbReference type="Pfam" id="PF00083">
    <property type="entry name" value="Sugar_tr"/>
    <property type="match status" value="1"/>
</dbReference>
<evidence type="ECO:0000256" key="5">
    <source>
        <dbReference type="SAM" id="MobiDB-lite"/>
    </source>
</evidence>
<feature type="transmembrane region" description="Helical" evidence="6">
    <location>
        <begin position="136"/>
        <end position="160"/>
    </location>
</feature>
<dbReference type="PROSITE" id="PS00216">
    <property type="entry name" value="SUGAR_TRANSPORT_1"/>
    <property type="match status" value="1"/>
</dbReference>
<dbReference type="InterPro" id="IPR005828">
    <property type="entry name" value="MFS_sugar_transport-like"/>
</dbReference>
<comment type="caution">
    <text evidence="7">The sequence shown here is derived from an EMBL/GenBank/DDBJ whole genome shotgun (WGS) entry which is preliminary data.</text>
</comment>
<keyword evidence="8" id="KW-1185">Reference proteome</keyword>
<feature type="compositionally biased region" description="Polar residues" evidence="5">
    <location>
        <begin position="564"/>
        <end position="578"/>
    </location>
</feature>
<protein>
    <submittedName>
        <fullName evidence="7">Uncharacterized protein</fullName>
    </submittedName>
</protein>
<evidence type="ECO:0000256" key="4">
    <source>
        <dbReference type="ARBA" id="ARBA00023136"/>
    </source>
</evidence>
<evidence type="ECO:0000256" key="3">
    <source>
        <dbReference type="ARBA" id="ARBA00022989"/>
    </source>
</evidence>
<evidence type="ECO:0000256" key="6">
    <source>
        <dbReference type="SAM" id="Phobius"/>
    </source>
</evidence>
<proteinExistence type="predicted"/>
<reference evidence="7 8" key="1">
    <citation type="journal article" date="2023" name="Arcadia Sci">
        <title>De novo assembly of a long-read Amblyomma americanum tick genome.</title>
        <authorList>
            <person name="Chou S."/>
            <person name="Poskanzer K.E."/>
            <person name="Rollins M."/>
            <person name="Thuy-Boun P.S."/>
        </authorList>
    </citation>
    <scope>NUCLEOTIDE SEQUENCE [LARGE SCALE GENOMIC DNA]</scope>
    <source>
        <strain evidence="7">F_SG_1</strain>
        <tissue evidence="7">Salivary glands</tissue>
    </source>
</reference>
<dbReference type="GO" id="GO:0022857">
    <property type="term" value="F:transmembrane transporter activity"/>
    <property type="evidence" value="ECO:0007669"/>
    <property type="project" value="InterPro"/>
</dbReference>
<dbReference type="GO" id="GO:0016020">
    <property type="term" value="C:membrane"/>
    <property type="evidence" value="ECO:0007669"/>
    <property type="project" value="UniProtKB-SubCell"/>
</dbReference>
<feature type="region of interest" description="Disordered" evidence="5">
    <location>
        <begin position="564"/>
        <end position="592"/>
    </location>
</feature>
<feature type="transmembrane region" description="Helical" evidence="6">
    <location>
        <begin position="167"/>
        <end position="191"/>
    </location>
</feature>
<feature type="transmembrane region" description="Helical" evidence="6">
    <location>
        <begin position="35"/>
        <end position="56"/>
    </location>
</feature>
<evidence type="ECO:0000313" key="8">
    <source>
        <dbReference type="Proteomes" id="UP001321473"/>
    </source>
</evidence>
<feature type="transmembrane region" description="Helical" evidence="6">
    <location>
        <begin position="346"/>
        <end position="367"/>
    </location>
</feature>
<feature type="transmembrane region" description="Helical" evidence="6">
    <location>
        <begin position="224"/>
        <end position="244"/>
    </location>
</feature>
<dbReference type="Proteomes" id="UP001321473">
    <property type="component" value="Unassembled WGS sequence"/>
</dbReference>
<sequence>MERFKSHLLTTHALEISDSFDCGEAFGYGNFQRGVLLFAIVSVWVMHAHTLSFPLISGELDHWCKKPRDVNVSDDAWKSSAIPLEDDGRRSQCTVYASPDDHNDSAVVHCEQWDYDAEVAHTTIVSSWNLVCHRRWLLPLAIAVFMAGSLGFLVVGGAVADIIGRKLTILGATCVLMLAAFGGCFADTYLIYVSTRFFISGASCTLCIISGVLVAEVSTNRHRAVHVSFSGIAGLWLGDAWFAVLREVRLNWIALQFLMVAPTLLLPLGCAFIRESPRWLIARHKLKGAEAVVHEVARANGFPEDGASAFIERLRSQELEHAKASMATATGEFKSLITGTVLRRGMVVFFASFNVMGAYYVVLLTSAARKKPWMRWTSLAIDGAFNAVYLAVVDRMSRVTIAATAFTLAGVSCSLLAFVLTSSVPEELGIVLLILAKGVTGVAVVITTLCAAETFPSAVRGSGCCLYYTCARLGGMFASGASILRAAGLEDLVLGIAAAVLFLSAHVIERLPSQSTAFHHDATLSPPRTLSPAEVVKEMQGTLEPRTKAKALKKRRSINASALSSPNLRFPSSGNPMNPQLGLVRSASVHLS</sequence>
<evidence type="ECO:0000256" key="2">
    <source>
        <dbReference type="ARBA" id="ARBA00022692"/>
    </source>
</evidence>